<accession>A0A9P6DHK3</accession>
<organism evidence="2 3">
    <name type="scientific">Pleurotus eryngii</name>
    <name type="common">Boletus of the steppes</name>
    <dbReference type="NCBI Taxonomy" id="5323"/>
    <lineage>
        <taxon>Eukaryota</taxon>
        <taxon>Fungi</taxon>
        <taxon>Dikarya</taxon>
        <taxon>Basidiomycota</taxon>
        <taxon>Agaricomycotina</taxon>
        <taxon>Agaricomycetes</taxon>
        <taxon>Agaricomycetidae</taxon>
        <taxon>Agaricales</taxon>
        <taxon>Pleurotineae</taxon>
        <taxon>Pleurotaceae</taxon>
        <taxon>Pleurotus</taxon>
    </lineage>
</organism>
<evidence type="ECO:0000259" key="1">
    <source>
        <dbReference type="Pfam" id="PF18803"/>
    </source>
</evidence>
<dbReference type="OrthoDB" id="3261436at2759"/>
<keyword evidence="3" id="KW-1185">Reference proteome</keyword>
<proteinExistence type="predicted"/>
<evidence type="ECO:0000313" key="3">
    <source>
        <dbReference type="Proteomes" id="UP000807025"/>
    </source>
</evidence>
<feature type="domain" description="CxC2-like cysteine cluster KDZ transposase-associated" evidence="1">
    <location>
        <begin position="37"/>
        <end position="144"/>
    </location>
</feature>
<dbReference type="Proteomes" id="UP000807025">
    <property type="component" value="Unassembled WGS sequence"/>
</dbReference>
<sequence>CFDERLFCKASIVEQHGSNPFHQIENWNSLFFEHCMLQSLGFQLQLGHPIGGTCTNPVRAFRNSFVVITSHGVIPVTLNFCSCMGHSTHNIQLLWARLFSAMFTDPCTATTFEALHLFQLLSFSSKISAYEFYNTLSRLMNNLGNPIPVRHYACQMIYLLTFAFRILMKCFGHGHDPGGVASTRKGECTVLCPVCPHPGKNLPPNWKQHRDSKKWIHTLFLAINTNFHLKQLSTSNDVCDPSFNSGSSYFVEEGEYKALLEQEDDRNSQEVSTCNNYDAVKLASIHRGKGTTANGVGTIKCSQHNMKHAGFVSNLQKGENYCNMDYLYFSSIKNHLPKSVVVLYDITCQWSTNLAWHSATYPLELVSCSNKLSVRYLVPKFTSTPIVRNARSTILKTPLSVTNRESPEQGWAAINPIVSSTKEMGPGLHPDTLDDHFRDYNWHKVTMLHKIIIYHYVQEGSRSCQDVCQPCGNFLTFSASLPAVSVQAFSKMVHDWEMELSKENPYVVTTEAIYANKVRLQMAQEKEAVITAVNAPSIHSTIMLRIFIEQGLELIDQQTCLQDDAHHLGPHSTEIQQMHISKWHSRLLHRIVAWNGIQELYLPGVTLYKQATSANNPSESEYSMLLPSDLLPAFHVDNKLADYEWCLCFGQAYGILADLHCQLLILSTMYQSKDWLIRGQSHNTGSATLIHNVQLCINFLMAKY</sequence>
<protein>
    <recommendedName>
        <fullName evidence="1">CxC2-like cysteine cluster KDZ transposase-associated domain-containing protein</fullName>
    </recommendedName>
</protein>
<reference evidence="2" key="1">
    <citation type="submission" date="2020-11" db="EMBL/GenBank/DDBJ databases">
        <authorList>
            <consortium name="DOE Joint Genome Institute"/>
            <person name="Ahrendt S."/>
            <person name="Riley R."/>
            <person name="Andreopoulos W."/>
            <person name="Labutti K."/>
            <person name="Pangilinan J."/>
            <person name="Ruiz-Duenas F.J."/>
            <person name="Barrasa J.M."/>
            <person name="Sanchez-Garcia M."/>
            <person name="Camarero S."/>
            <person name="Miyauchi S."/>
            <person name="Serrano A."/>
            <person name="Linde D."/>
            <person name="Babiker R."/>
            <person name="Drula E."/>
            <person name="Ayuso-Fernandez I."/>
            <person name="Pacheco R."/>
            <person name="Padilla G."/>
            <person name="Ferreira P."/>
            <person name="Barriuso J."/>
            <person name="Kellner H."/>
            <person name="Castanera R."/>
            <person name="Alfaro M."/>
            <person name="Ramirez L."/>
            <person name="Pisabarro A.G."/>
            <person name="Kuo A."/>
            <person name="Tritt A."/>
            <person name="Lipzen A."/>
            <person name="He G."/>
            <person name="Yan M."/>
            <person name="Ng V."/>
            <person name="Cullen D."/>
            <person name="Martin F."/>
            <person name="Rosso M.-N."/>
            <person name="Henrissat B."/>
            <person name="Hibbett D."/>
            <person name="Martinez A.T."/>
            <person name="Grigoriev I.V."/>
        </authorList>
    </citation>
    <scope>NUCLEOTIDE SEQUENCE</scope>
    <source>
        <strain evidence="2">ATCC 90797</strain>
    </source>
</reference>
<dbReference type="EMBL" id="MU154551">
    <property type="protein sequence ID" value="KAF9496540.1"/>
    <property type="molecule type" value="Genomic_DNA"/>
</dbReference>
<evidence type="ECO:0000313" key="2">
    <source>
        <dbReference type="EMBL" id="KAF9496540.1"/>
    </source>
</evidence>
<dbReference type="AlphaFoldDB" id="A0A9P6DHK3"/>
<dbReference type="Pfam" id="PF18803">
    <property type="entry name" value="CxC2"/>
    <property type="match status" value="1"/>
</dbReference>
<feature type="non-terminal residue" evidence="2">
    <location>
        <position position="1"/>
    </location>
</feature>
<dbReference type="InterPro" id="IPR041457">
    <property type="entry name" value="CxC2_KDZ-assoc"/>
</dbReference>
<gene>
    <name evidence="2" type="ORF">BDN71DRAFT_1389239</name>
</gene>
<name>A0A9P6DHK3_PLEER</name>
<comment type="caution">
    <text evidence="2">The sequence shown here is derived from an EMBL/GenBank/DDBJ whole genome shotgun (WGS) entry which is preliminary data.</text>
</comment>
<dbReference type="Pfam" id="PF18758">
    <property type="entry name" value="KDZ"/>
    <property type="match status" value="1"/>
</dbReference>
<dbReference type="InterPro" id="IPR040521">
    <property type="entry name" value="KDZ"/>
</dbReference>